<accession>A0A9W4T4M0</accession>
<protein>
    <submittedName>
        <fullName evidence="1">7288_t:CDS:1</fullName>
    </submittedName>
</protein>
<name>A0A9W4T4M0_9GLOM</name>
<evidence type="ECO:0000313" key="2">
    <source>
        <dbReference type="Proteomes" id="UP001153678"/>
    </source>
</evidence>
<feature type="non-terminal residue" evidence="1">
    <location>
        <position position="121"/>
    </location>
</feature>
<dbReference type="EMBL" id="CAMKVN010007805">
    <property type="protein sequence ID" value="CAI2191886.1"/>
    <property type="molecule type" value="Genomic_DNA"/>
</dbReference>
<dbReference type="OrthoDB" id="2442928at2759"/>
<dbReference type="Proteomes" id="UP001153678">
    <property type="component" value="Unassembled WGS sequence"/>
</dbReference>
<comment type="caution">
    <text evidence="1">The sequence shown here is derived from an EMBL/GenBank/DDBJ whole genome shotgun (WGS) entry which is preliminary data.</text>
</comment>
<proteinExistence type="predicted"/>
<reference evidence="1" key="1">
    <citation type="submission" date="2022-08" db="EMBL/GenBank/DDBJ databases">
        <authorList>
            <person name="Kallberg Y."/>
            <person name="Tangrot J."/>
            <person name="Rosling A."/>
        </authorList>
    </citation>
    <scope>NUCLEOTIDE SEQUENCE</scope>
    <source>
        <strain evidence="1">Wild A</strain>
    </source>
</reference>
<keyword evidence="2" id="KW-1185">Reference proteome</keyword>
<sequence>MSVATEGVEETLLKVTRETRQTFKTTHLRKIDELLENMHKVDVVEINLPDELGPNKESIHWQLVNSAKTFNTAWYSASNAICVVGDSERRPDVDSTALVLQNNQPNKPPYGIYWDTNRNPP</sequence>
<evidence type="ECO:0000313" key="1">
    <source>
        <dbReference type="EMBL" id="CAI2191886.1"/>
    </source>
</evidence>
<organism evidence="1 2">
    <name type="scientific">Funneliformis geosporum</name>
    <dbReference type="NCBI Taxonomy" id="1117311"/>
    <lineage>
        <taxon>Eukaryota</taxon>
        <taxon>Fungi</taxon>
        <taxon>Fungi incertae sedis</taxon>
        <taxon>Mucoromycota</taxon>
        <taxon>Glomeromycotina</taxon>
        <taxon>Glomeromycetes</taxon>
        <taxon>Glomerales</taxon>
        <taxon>Glomeraceae</taxon>
        <taxon>Funneliformis</taxon>
    </lineage>
</organism>
<gene>
    <name evidence="1" type="ORF">FWILDA_LOCUS15297</name>
</gene>
<dbReference type="AlphaFoldDB" id="A0A9W4T4M0"/>